<dbReference type="RefSeq" id="WP_157843965.1">
    <property type="nucleotide sequence ID" value="NZ_CANLDO010000004.1"/>
</dbReference>
<sequence length="53" mass="5687">MKVLVPVKRVNVNAASGQLVLDATAKVTPIFQVADFGRAGHLFDAVPEVRVKL</sequence>
<gene>
    <name evidence="1" type="ORF">SAMN04488118_10460</name>
</gene>
<accession>A0A1G5QGH6</accession>
<dbReference type="EMBL" id="FMWG01000004">
    <property type="protein sequence ID" value="SCZ60299.1"/>
    <property type="molecule type" value="Genomic_DNA"/>
</dbReference>
<proteinExistence type="predicted"/>
<dbReference type="STRING" id="1156985.SAMN04488118_10460"/>
<protein>
    <submittedName>
        <fullName evidence="1">Uncharacterized protein</fullName>
    </submittedName>
</protein>
<keyword evidence="2" id="KW-1185">Reference proteome</keyword>
<evidence type="ECO:0000313" key="2">
    <source>
        <dbReference type="Proteomes" id="UP000198767"/>
    </source>
</evidence>
<reference evidence="1 2" key="1">
    <citation type="submission" date="2016-10" db="EMBL/GenBank/DDBJ databases">
        <authorList>
            <person name="de Groot N.N."/>
        </authorList>
    </citation>
    <scope>NUCLEOTIDE SEQUENCE [LARGE SCALE GENOMIC DNA]</scope>
    <source>
        <strain evidence="1 2">U95</strain>
    </source>
</reference>
<name>A0A1G5QGH6_9RHOB</name>
<evidence type="ECO:0000313" key="1">
    <source>
        <dbReference type="EMBL" id="SCZ60299.1"/>
    </source>
</evidence>
<dbReference type="Proteomes" id="UP000198767">
    <property type="component" value="Unassembled WGS sequence"/>
</dbReference>
<dbReference type="AlphaFoldDB" id="A0A1G5QGH6"/>
<organism evidence="1 2">
    <name type="scientific">Epibacterium ulvae</name>
    <dbReference type="NCBI Taxonomy" id="1156985"/>
    <lineage>
        <taxon>Bacteria</taxon>
        <taxon>Pseudomonadati</taxon>
        <taxon>Pseudomonadota</taxon>
        <taxon>Alphaproteobacteria</taxon>
        <taxon>Rhodobacterales</taxon>
        <taxon>Roseobacteraceae</taxon>
        <taxon>Epibacterium</taxon>
    </lineage>
</organism>